<feature type="transmembrane region" description="Helical" evidence="10">
    <location>
        <begin position="147"/>
        <end position="173"/>
    </location>
</feature>
<evidence type="ECO:0000256" key="7">
    <source>
        <dbReference type="ARBA" id="ARBA00023170"/>
    </source>
</evidence>
<proteinExistence type="predicted"/>
<feature type="transmembrane region" description="Helical" evidence="10">
    <location>
        <begin position="60"/>
        <end position="86"/>
    </location>
</feature>
<evidence type="ECO:0000256" key="10">
    <source>
        <dbReference type="SAM" id="Phobius"/>
    </source>
</evidence>
<reference evidence="13" key="1">
    <citation type="journal article" date="2022" name="bioRxiv">
        <title>Sequencing and chromosome-scale assembly of the giantPleurodeles waltlgenome.</title>
        <authorList>
            <person name="Brown T."/>
            <person name="Elewa A."/>
            <person name="Iarovenko S."/>
            <person name="Subramanian E."/>
            <person name="Araus A.J."/>
            <person name="Petzold A."/>
            <person name="Susuki M."/>
            <person name="Suzuki K.-i.T."/>
            <person name="Hayashi T."/>
            <person name="Toyoda A."/>
            <person name="Oliveira C."/>
            <person name="Osipova E."/>
            <person name="Leigh N.D."/>
            <person name="Simon A."/>
            <person name="Yun M.H."/>
        </authorList>
    </citation>
    <scope>NUCLEOTIDE SEQUENCE</scope>
    <source>
        <strain evidence="13">20211129_DDA</strain>
        <tissue evidence="13">Liver</tissue>
    </source>
</reference>
<keyword evidence="2" id="KW-1003">Cell membrane</keyword>
<keyword evidence="11" id="KW-0732">Signal</keyword>
<evidence type="ECO:0000256" key="4">
    <source>
        <dbReference type="ARBA" id="ARBA00022989"/>
    </source>
</evidence>
<dbReference type="SUPFAM" id="SSF81321">
    <property type="entry name" value="Family A G protein-coupled receptor-like"/>
    <property type="match status" value="1"/>
</dbReference>
<evidence type="ECO:0000256" key="9">
    <source>
        <dbReference type="ARBA" id="ARBA00023224"/>
    </source>
</evidence>
<protein>
    <recommendedName>
        <fullName evidence="12">G-protein coupled receptors family 1 profile domain-containing protein</fullName>
    </recommendedName>
</protein>
<dbReference type="PROSITE" id="PS50262">
    <property type="entry name" value="G_PROTEIN_RECEP_F1_2"/>
    <property type="match status" value="1"/>
</dbReference>
<dbReference type="AlphaFoldDB" id="A0AAV7PB30"/>
<feature type="chain" id="PRO_5043922248" description="G-protein coupled receptors family 1 profile domain-containing protein" evidence="11">
    <location>
        <begin position="21"/>
        <end position="209"/>
    </location>
</feature>
<evidence type="ECO:0000313" key="14">
    <source>
        <dbReference type="Proteomes" id="UP001066276"/>
    </source>
</evidence>
<keyword evidence="7" id="KW-0675">Receptor</keyword>
<name>A0AAV7PB30_PLEWA</name>
<keyword evidence="5" id="KW-0297">G-protein coupled receptor</keyword>
<dbReference type="InterPro" id="IPR000276">
    <property type="entry name" value="GPCR_Rhodpsn"/>
</dbReference>
<evidence type="ECO:0000256" key="8">
    <source>
        <dbReference type="ARBA" id="ARBA00023180"/>
    </source>
</evidence>
<dbReference type="PANTHER" id="PTHR24246">
    <property type="entry name" value="OLFACTORY RECEPTOR AND ADENOSINE RECEPTOR"/>
    <property type="match status" value="1"/>
</dbReference>
<dbReference type="InterPro" id="IPR017452">
    <property type="entry name" value="GPCR_Rhodpsn_7TM"/>
</dbReference>
<dbReference type="EMBL" id="JANPWB010000011">
    <property type="protein sequence ID" value="KAJ1122435.1"/>
    <property type="molecule type" value="Genomic_DNA"/>
</dbReference>
<keyword evidence="3 10" id="KW-0812">Transmembrane</keyword>
<comment type="caution">
    <text evidence="13">The sequence shown here is derived from an EMBL/GenBank/DDBJ whole genome shotgun (WGS) entry which is preliminary data.</text>
</comment>
<dbReference type="Proteomes" id="UP001066276">
    <property type="component" value="Chromosome 7"/>
</dbReference>
<dbReference type="GO" id="GO:0004930">
    <property type="term" value="F:G protein-coupled receptor activity"/>
    <property type="evidence" value="ECO:0007669"/>
    <property type="project" value="UniProtKB-KW"/>
</dbReference>
<evidence type="ECO:0000256" key="6">
    <source>
        <dbReference type="ARBA" id="ARBA00023136"/>
    </source>
</evidence>
<dbReference type="Pfam" id="PF00001">
    <property type="entry name" value="7tm_1"/>
    <property type="match status" value="1"/>
</dbReference>
<evidence type="ECO:0000256" key="5">
    <source>
        <dbReference type="ARBA" id="ARBA00023040"/>
    </source>
</evidence>
<dbReference type="Gene3D" id="1.20.1070.10">
    <property type="entry name" value="Rhodopsin 7-helix transmembrane proteins"/>
    <property type="match status" value="1"/>
</dbReference>
<feature type="signal peptide" evidence="11">
    <location>
        <begin position="1"/>
        <end position="20"/>
    </location>
</feature>
<evidence type="ECO:0000256" key="1">
    <source>
        <dbReference type="ARBA" id="ARBA00004651"/>
    </source>
</evidence>
<dbReference type="GO" id="GO:0042311">
    <property type="term" value="P:vasodilation"/>
    <property type="evidence" value="ECO:0007669"/>
    <property type="project" value="TreeGrafter"/>
</dbReference>
<dbReference type="GO" id="GO:0007189">
    <property type="term" value="P:adenylate cyclase-activating G protein-coupled receptor signaling pathway"/>
    <property type="evidence" value="ECO:0007669"/>
    <property type="project" value="TreeGrafter"/>
</dbReference>
<evidence type="ECO:0000259" key="12">
    <source>
        <dbReference type="PROSITE" id="PS50262"/>
    </source>
</evidence>
<evidence type="ECO:0000313" key="13">
    <source>
        <dbReference type="EMBL" id="KAJ1122435.1"/>
    </source>
</evidence>
<keyword evidence="8" id="KW-0325">Glycoprotein</keyword>
<keyword evidence="4 10" id="KW-1133">Transmembrane helix</keyword>
<dbReference type="GO" id="GO:0005886">
    <property type="term" value="C:plasma membrane"/>
    <property type="evidence" value="ECO:0007669"/>
    <property type="project" value="UniProtKB-SubCell"/>
</dbReference>
<keyword evidence="6 10" id="KW-0472">Membrane</keyword>
<feature type="transmembrane region" description="Helical" evidence="10">
    <location>
        <begin position="119"/>
        <end position="141"/>
    </location>
</feature>
<feature type="domain" description="G-protein coupled receptors family 1 profile" evidence="12">
    <location>
        <begin position="1"/>
        <end position="170"/>
    </location>
</feature>
<evidence type="ECO:0000256" key="3">
    <source>
        <dbReference type="ARBA" id="ARBA00022692"/>
    </source>
</evidence>
<keyword evidence="9" id="KW-0807">Transducer</keyword>
<organism evidence="13 14">
    <name type="scientific">Pleurodeles waltl</name>
    <name type="common">Iberian ribbed newt</name>
    <dbReference type="NCBI Taxonomy" id="8319"/>
    <lineage>
        <taxon>Eukaryota</taxon>
        <taxon>Metazoa</taxon>
        <taxon>Chordata</taxon>
        <taxon>Craniata</taxon>
        <taxon>Vertebrata</taxon>
        <taxon>Euteleostomi</taxon>
        <taxon>Amphibia</taxon>
        <taxon>Batrachia</taxon>
        <taxon>Caudata</taxon>
        <taxon>Salamandroidea</taxon>
        <taxon>Salamandridae</taxon>
        <taxon>Pleurodelinae</taxon>
        <taxon>Pleurodeles</taxon>
    </lineage>
</organism>
<keyword evidence="14" id="KW-1185">Reference proteome</keyword>
<sequence length="209" mass="23601">MHIIACWTLAICFAYVPVFGYNNQELLRQAAANGSGVTWLTPRGQLHVICQNLVVLNLDYLVYVLFVVCTLLPVLATTALYLLMLLRVGSGHQARVAATAHVAEGLHERKQRRLTANMLLALLAYVLLKIPYNALNCVFLYCPTCQVPYWAVPFTFSLILCSAVFNPFIVFLTHKQARDWCCRAAGCRRRWKRETVVSLVRVAERSVKT</sequence>
<gene>
    <name evidence="13" type="ORF">NDU88_000922</name>
</gene>
<accession>A0AAV7PB30</accession>
<evidence type="ECO:0000256" key="11">
    <source>
        <dbReference type="SAM" id="SignalP"/>
    </source>
</evidence>
<evidence type="ECO:0000256" key="2">
    <source>
        <dbReference type="ARBA" id="ARBA00022475"/>
    </source>
</evidence>
<comment type="subcellular location">
    <subcellularLocation>
        <location evidence="1">Cell membrane</location>
        <topology evidence="1">Multi-pass membrane protein</topology>
    </subcellularLocation>
</comment>
<dbReference type="PANTHER" id="PTHR24246:SF18">
    <property type="entry name" value="ADENOSINE RECEPTOR A2B"/>
    <property type="match status" value="1"/>
</dbReference>